<reference evidence="1 2" key="1">
    <citation type="journal article" date="2019" name="Int. J. Syst. Evol. Microbiol.">
        <title>The Global Catalogue of Microorganisms (GCM) 10K type strain sequencing project: providing services to taxonomists for standard genome sequencing and annotation.</title>
        <authorList>
            <consortium name="The Broad Institute Genomics Platform"/>
            <consortium name="The Broad Institute Genome Sequencing Center for Infectious Disease"/>
            <person name="Wu L."/>
            <person name="Ma J."/>
        </authorList>
    </citation>
    <scope>NUCLEOTIDE SEQUENCE [LARGE SCALE GENOMIC DNA]</scope>
    <source>
        <strain evidence="1 2">JCM 16022</strain>
    </source>
</reference>
<dbReference type="Proteomes" id="UP001501771">
    <property type="component" value="Unassembled WGS sequence"/>
</dbReference>
<name>A0ABN2ZZD3_9ACTN</name>
<gene>
    <name evidence="1" type="ORF">GCM10009844_32020</name>
</gene>
<comment type="caution">
    <text evidence="1">The sequence shown here is derived from an EMBL/GenBank/DDBJ whole genome shotgun (WGS) entry which is preliminary data.</text>
</comment>
<protein>
    <submittedName>
        <fullName evidence="1">Uncharacterized protein</fullName>
    </submittedName>
</protein>
<dbReference type="EMBL" id="BAAAQR010000010">
    <property type="protein sequence ID" value="GAA2150728.1"/>
    <property type="molecule type" value="Genomic_DNA"/>
</dbReference>
<keyword evidence="2" id="KW-1185">Reference proteome</keyword>
<proteinExistence type="predicted"/>
<evidence type="ECO:0000313" key="1">
    <source>
        <dbReference type="EMBL" id="GAA2150728.1"/>
    </source>
</evidence>
<dbReference type="RefSeq" id="WP_344154375.1">
    <property type="nucleotide sequence ID" value="NZ_BAAAQR010000010.1"/>
</dbReference>
<sequence>MWDTAESQGHTSVHLSHDMPCPQCGHALHTYLACGDACDCEPVTMPGLVAMARA</sequence>
<organism evidence="1 2">
    <name type="scientific">Nocardioides koreensis</name>
    <dbReference type="NCBI Taxonomy" id="433651"/>
    <lineage>
        <taxon>Bacteria</taxon>
        <taxon>Bacillati</taxon>
        <taxon>Actinomycetota</taxon>
        <taxon>Actinomycetes</taxon>
        <taxon>Propionibacteriales</taxon>
        <taxon>Nocardioidaceae</taxon>
        <taxon>Nocardioides</taxon>
    </lineage>
</organism>
<evidence type="ECO:0000313" key="2">
    <source>
        <dbReference type="Proteomes" id="UP001501771"/>
    </source>
</evidence>
<accession>A0ABN2ZZD3</accession>